<comment type="similarity">
    <text evidence="8">In the C-terminal section; belongs to the NRP synthetase family.</text>
</comment>
<dbReference type="Pfam" id="PF00668">
    <property type="entry name" value="Condensation"/>
    <property type="match status" value="1"/>
</dbReference>
<dbReference type="SUPFAM" id="SSF51735">
    <property type="entry name" value="NAD(P)-binding Rossmann-fold domains"/>
    <property type="match status" value="2"/>
</dbReference>
<dbReference type="InterPro" id="IPR050091">
    <property type="entry name" value="PKS_NRPS_Biosynth_Enz"/>
</dbReference>
<dbReference type="InterPro" id="IPR042099">
    <property type="entry name" value="ANL_N_sf"/>
</dbReference>
<dbReference type="SUPFAM" id="SSF52151">
    <property type="entry name" value="FabD/lysophospholipase-like"/>
    <property type="match status" value="1"/>
</dbReference>
<dbReference type="GO" id="GO:0016874">
    <property type="term" value="F:ligase activity"/>
    <property type="evidence" value="ECO:0007669"/>
    <property type="project" value="UniProtKB-KW"/>
</dbReference>
<feature type="active site" description="Proton donor; for dehydratase activity" evidence="9">
    <location>
        <position position="1151"/>
    </location>
</feature>
<dbReference type="Gene3D" id="3.30.70.3290">
    <property type="match status" value="1"/>
</dbReference>
<evidence type="ECO:0000313" key="15">
    <source>
        <dbReference type="Proteomes" id="UP000325672"/>
    </source>
</evidence>
<dbReference type="SUPFAM" id="SSF53901">
    <property type="entry name" value="Thiolase-like"/>
    <property type="match status" value="1"/>
</dbReference>
<dbReference type="CDD" id="cd02440">
    <property type="entry name" value="AdoMet_MTases"/>
    <property type="match status" value="1"/>
</dbReference>
<dbReference type="InterPro" id="IPR020845">
    <property type="entry name" value="AMP-binding_CS"/>
</dbReference>
<dbReference type="GO" id="GO:0004315">
    <property type="term" value="F:3-oxoacyl-[acyl-carrier-protein] synthase activity"/>
    <property type="evidence" value="ECO:0007669"/>
    <property type="project" value="InterPro"/>
</dbReference>
<dbReference type="InterPro" id="IPR001242">
    <property type="entry name" value="Condensation_dom"/>
</dbReference>
<dbReference type="InterPro" id="IPR057326">
    <property type="entry name" value="KR_dom"/>
</dbReference>
<dbReference type="InterPro" id="IPR036291">
    <property type="entry name" value="NAD(P)-bd_dom_sf"/>
</dbReference>
<dbReference type="SUPFAM" id="SSF47336">
    <property type="entry name" value="ACP-like"/>
    <property type="match status" value="2"/>
</dbReference>
<dbReference type="InterPro" id="IPR045851">
    <property type="entry name" value="AMP-bd_C_sf"/>
</dbReference>
<keyword evidence="1" id="KW-0596">Phosphopantetheine</keyword>
<dbReference type="InterPro" id="IPR013120">
    <property type="entry name" value="FAR_NAD-bd"/>
</dbReference>
<dbReference type="PROSITE" id="PS00606">
    <property type="entry name" value="KS3_1"/>
    <property type="match status" value="1"/>
</dbReference>
<dbReference type="InterPro" id="IPR016035">
    <property type="entry name" value="Acyl_Trfase/lysoPLipase"/>
</dbReference>
<dbReference type="CDD" id="cd05930">
    <property type="entry name" value="A_NRPS"/>
    <property type="match status" value="1"/>
</dbReference>
<dbReference type="CDD" id="cd19532">
    <property type="entry name" value="C_PKS-NRPS"/>
    <property type="match status" value="1"/>
</dbReference>
<dbReference type="GO" id="GO:0004312">
    <property type="term" value="F:fatty acid synthase activity"/>
    <property type="evidence" value="ECO:0007669"/>
    <property type="project" value="TreeGrafter"/>
</dbReference>
<dbReference type="Pfam" id="PF00550">
    <property type="entry name" value="PP-binding"/>
    <property type="match status" value="1"/>
</dbReference>
<keyword evidence="5" id="KW-0808">Transferase</keyword>
<dbReference type="Pfam" id="PF23297">
    <property type="entry name" value="ACP_SdgA_C"/>
    <property type="match status" value="1"/>
</dbReference>
<keyword evidence="2" id="KW-0597">Phosphoprotein</keyword>
<evidence type="ECO:0000256" key="1">
    <source>
        <dbReference type="ARBA" id="ARBA00022450"/>
    </source>
</evidence>
<dbReference type="PROSITE" id="PS52019">
    <property type="entry name" value="PKS_MFAS_DH"/>
    <property type="match status" value="1"/>
</dbReference>
<dbReference type="PROSITE" id="PS52004">
    <property type="entry name" value="KS3_2"/>
    <property type="match status" value="1"/>
</dbReference>
<feature type="domain" description="Ketosynthase family 3 (KS3)" evidence="12">
    <location>
        <begin position="6"/>
        <end position="441"/>
    </location>
</feature>
<dbReference type="Pfam" id="PF00501">
    <property type="entry name" value="AMP-binding"/>
    <property type="match status" value="1"/>
</dbReference>
<dbReference type="RefSeq" id="XP_031909735.1">
    <property type="nucleotide sequence ID" value="XM_032060698.1"/>
</dbReference>
<dbReference type="FunFam" id="3.40.47.10:FF:000019">
    <property type="entry name" value="Polyketide synthase type I"/>
    <property type="match status" value="1"/>
</dbReference>
<dbReference type="InterPro" id="IPR013217">
    <property type="entry name" value="Methyltransf_12"/>
</dbReference>
<dbReference type="InterPro" id="IPR018201">
    <property type="entry name" value="Ketoacyl_synth_AS"/>
</dbReference>
<dbReference type="InterPro" id="IPR036736">
    <property type="entry name" value="ACP-like_sf"/>
</dbReference>
<evidence type="ECO:0000259" key="13">
    <source>
        <dbReference type="PROSITE" id="PS52019"/>
    </source>
</evidence>
<dbReference type="SMART" id="SM00826">
    <property type="entry name" value="PKS_DH"/>
    <property type="match status" value="1"/>
</dbReference>
<dbReference type="Gene3D" id="3.40.50.12780">
    <property type="entry name" value="N-terminal domain of ligase-like"/>
    <property type="match status" value="1"/>
</dbReference>
<feature type="domain" description="Carrier" evidence="11">
    <location>
        <begin position="2396"/>
        <end position="2473"/>
    </location>
</feature>
<dbReference type="Pfam" id="PF08242">
    <property type="entry name" value="Methyltransf_12"/>
    <property type="match status" value="1"/>
</dbReference>
<feature type="region of interest" description="Disordered" evidence="10">
    <location>
        <begin position="2491"/>
        <end position="2547"/>
    </location>
</feature>
<dbReference type="GO" id="GO:0031177">
    <property type="term" value="F:phosphopantetheine binding"/>
    <property type="evidence" value="ECO:0007669"/>
    <property type="project" value="InterPro"/>
</dbReference>
<evidence type="ECO:0000256" key="7">
    <source>
        <dbReference type="ARBA" id="ARBA00023268"/>
    </source>
</evidence>
<feature type="domain" description="Carrier" evidence="11">
    <location>
        <begin position="3538"/>
        <end position="3618"/>
    </location>
</feature>
<dbReference type="GO" id="GO:0006633">
    <property type="term" value="P:fatty acid biosynthetic process"/>
    <property type="evidence" value="ECO:0007669"/>
    <property type="project" value="InterPro"/>
</dbReference>
<dbReference type="SUPFAM" id="SSF55048">
    <property type="entry name" value="Probable ACP-binding domain of malonyl-CoA ACP transacylase"/>
    <property type="match status" value="1"/>
</dbReference>
<dbReference type="SMART" id="SM00823">
    <property type="entry name" value="PKS_PP"/>
    <property type="match status" value="2"/>
</dbReference>
<reference evidence="14 15" key="1">
    <citation type="submission" date="2019-04" db="EMBL/GenBank/DDBJ databases">
        <title>Friends and foes A comparative genomics study of 23 Aspergillus species from section Flavi.</title>
        <authorList>
            <consortium name="DOE Joint Genome Institute"/>
            <person name="Kjaerbolling I."/>
            <person name="Vesth T."/>
            <person name="Frisvad J.C."/>
            <person name="Nybo J.L."/>
            <person name="Theobald S."/>
            <person name="Kildgaard S."/>
            <person name="Isbrandt T."/>
            <person name="Kuo A."/>
            <person name="Sato A."/>
            <person name="Lyhne E.K."/>
            <person name="Kogle M.E."/>
            <person name="Wiebenga A."/>
            <person name="Kun R.S."/>
            <person name="Lubbers R.J."/>
            <person name="Makela M.R."/>
            <person name="Barry K."/>
            <person name="Chovatia M."/>
            <person name="Clum A."/>
            <person name="Daum C."/>
            <person name="Haridas S."/>
            <person name="He G."/>
            <person name="LaButti K."/>
            <person name="Lipzen A."/>
            <person name="Mondo S."/>
            <person name="Riley R."/>
            <person name="Salamov A."/>
            <person name="Simmons B.A."/>
            <person name="Magnuson J.K."/>
            <person name="Henrissat B."/>
            <person name="Mortensen U.H."/>
            <person name="Larsen T.O."/>
            <person name="Devries R.P."/>
            <person name="Grigoriev I.V."/>
            <person name="Machida M."/>
            <person name="Baker S.E."/>
            <person name="Andersen M.R."/>
        </authorList>
    </citation>
    <scope>NUCLEOTIDE SEQUENCE [LARGE SCALE GENOMIC DNA]</scope>
    <source>
        <strain evidence="14 15">CBS 117625</strain>
    </source>
</reference>
<dbReference type="InterPro" id="IPR006162">
    <property type="entry name" value="Ppantetheine_attach_site"/>
</dbReference>
<dbReference type="Gene3D" id="3.40.50.720">
    <property type="entry name" value="NAD(P)-binding Rossmann-like Domain"/>
    <property type="match status" value="2"/>
</dbReference>
<evidence type="ECO:0000256" key="8">
    <source>
        <dbReference type="ARBA" id="ARBA00029443"/>
    </source>
</evidence>
<evidence type="ECO:0000259" key="11">
    <source>
        <dbReference type="PROSITE" id="PS50075"/>
    </source>
</evidence>
<dbReference type="InterPro" id="IPR023213">
    <property type="entry name" value="CAT-like_dom_sf"/>
</dbReference>
<dbReference type="PROSITE" id="PS50075">
    <property type="entry name" value="CARRIER"/>
    <property type="match status" value="2"/>
</dbReference>
<dbReference type="Pfam" id="PF14765">
    <property type="entry name" value="PS-DH"/>
    <property type="match status" value="1"/>
</dbReference>
<dbReference type="Gene3D" id="3.30.559.10">
    <property type="entry name" value="Chloramphenicol acetyltransferase-like domain"/>
    <property type="match status" value="1"/>
</dbReference>
<name>A0A5N6SG71_ASPPS</name>
<dbReference type="InterPro" id="IPR001227">
    <property type="entry name" value="Ac_transferase_dom_sf"/>
</dbReference>
<dbReference type="InterPro" id="IPR013968">
    <property type="entry name" value="PKS_KR"/>
</dbReference>
<dbReference type="PROSITE" id="PS00455">
    <property type="entry name" value="AMP_BINDING"/>
    <property type="match status" value="1"/>
</dbReference>
<feature type="region of interest" description="Disordered" evidence="10">
    <location>
        <begin position="302"/>
        <end position="326"/>
    </location>
</feature>
<dbReference type="InterPro" id="IPR014030">
    <property type="entry name" value="Ketoacyl_synth_N"/>
</dbReference>
<feature type="region of interest" description="C-terminal hotdog fold" evidence="9">
    <location>
        <begin position="1096"/>
        <end position="1245"/>
    </location>
</feature>
<gene>
    <name evidence="14" type="ORF">BDV38DRAFT_286568</name>
</gene>
<dbReference type="InterPro" id="IPR049900">
    <property type="entry name" value="PKS_mFAS_DH"/>
</dbReference>
<feature type="region of interest" description="N-terminal hotdog fold" evidence="9">
    <location>
        <begin position="945"/>
        <end position="1081"/>
    </location>
</feature>
<dbReference type="GeneID" id="43644908"/>
<dbReference type="InterPro" id="IPR020841">
    <property type="entry name" value="PKS_Beta-ketoAc_synthase_dom"/>
</dbReference>
<protein>
    <submittedName>
        <fullName evidence="14">Lovastatin nonaketide synthase</fullName>
    </submittedName>
</protein>
<dbReference type="GO" id="GO:0009403">
    <property type="term" value="P:toxin biosynthetic process"/>
    <property type="evidence" value="ECO:0007669"/>
    <property type="project" value="UniProtKB-ARBA"/>
</dbReference>
<evidence type="ECO:0000256" key="4">
    <source>
        <dbReference type="ARBA" id="ARBA00022603"/>
    </source>
</evidence>
<dbReference type="InterPro" id="IPR009081">
    <property type="entry name" value="PP-bd_ACP"/>
</dbReference>
<dbReference type="CDD" id="cd00833">
    <property type="entry name" value="PKS"/>
    <property type="match status" value="1"/>
</dbReference>
<dbReference type="GO" id="GO:0032259">
    <property type="term" value="P:methylation"/>
    <property type="evidence" value="ECO:0007669"/>
    <property type="project" value="UniProtKB-KW"/>
</dbReference>
<dbReference type="Pfam" id="PF00109">
    <property type="entry name" value="ketoacyl-synt"/>
    <property type="match status" value="1"/>
</dbReference>
<dbReference type="SUPFAM" id="SSF53335">
    <property type="entry name" value="S-adenosyl-L-methionine-dependent methyltransferases"/>
    <property type="match status" value="1"/>
</dbReference>
<feature type="compositionally biased region" description="Polar residues" evidence="10">
    <location>
        <begin position="2501"/>
        <end position="2529"/>
    </location>
</feature>
<keyword evidence="6" id="KW-0677">Repeat</keyword>
<dbReference type="Gene3D" id="3.30.559.30">
    <property type="entry name" value="Nonribosomal peptide synthetase, condensation domain"/>
    <property type="match status" value="1"/>
</dbReference>
<feature type="compositionally biased region" description="Basic and acidic residues" evidence="10">
    <location>
        <begin position="302"/>
        <end position="313"/>
    </location>
</feature>
<keyword evidence="7" id="KW-0511">Multifunctional enzyme</keyword>
<dbReference type="Proteomes" id="UP000325672">
    <property type="component" value="Unassembled WGS sequence"/>
</dbReference>
<dbReference type="SMART" id="SM00827">
    <property type="entry name" value="PKS_AT"/>
    <property type="match status" value="1"/>
</dbReference>
<feature type="active site" description="Proton acceptor; for dehydratase activity" evidence="9">
    <location>
        <position position="977"/>
    </location>
</feature>
<accession>A0A5N6SG71</accession>
<proteinExistence type="inferred from homology"/>
<dbReference type="InterPro" id="IPR014043">
    <property type="entry name" value="Acyl_transferase_dom"/>
</dbReference>
<keyword evidence="4" id="KW-0489">Methyltransferase</keyword>
<organism evidence="14 15">
    <name type="scientific">Aspergillus pseudotamarii</name>
    <dbReference type="NCBI Taxonomy" id="132259"/>
    <lineage>
        <taxon>Eukaryota</taxon>
        <taxon>Fungi</taxon>
        <taxon>Dikarya</taxon>
        <taxon>Ascomycota</taxon>
        <taxon>Pezizomycotina</taxon>
        <taxon>Eurotiomycetes</taxon>
        <taxon>Eurotiomycetidae</taxon>
        <taxon>Eurotiales</taxon>
        <taxon>Aspergillaceae</taxon>
        <taxon>Aspergillus</taxon>
        <taxon>Aspergillus subgen. Circumdati</taxon>
    </lineage>
</organism>
<evidence type="ECO:0000256" key="3">
    <source>
        <dbReference type="ARBA" id="ARBA00022598"/>
    </source>
</evidence>
<dbReference type="InterPro" id="IPR016039">
    <property type="entry name" value="Thiolase-like"/>
</dbReference>
<feature type="domain" description="PKS/mFAS DH" evidence="13">
    <location>
        <begin position="945"/>
        <end position="1245"/>
    </location>
</feature>
<dbReference type="PANTHER" id="PTHR43775">
    <property type="entry name" value="FATTY ACID SYNTHASE"/>
    <property type="match status" value="1"/>
</dbReference>
<dbReference type="InterPro" id="IPR029063">
    <property type="entry name" value="SAM-dependent_MTases_sf"/>
</dbReference>
<dbReference type="EMBL" id="ML743613">
    <property type="protein sequence ID" value="KAE8133672.1"/>
    <property type="molecule type" value="Genomic_DNA"/>
</dbReference>
<dbReference type="Pfam" id="PF22621">
    <property type="entry name" value="CurL-like_PKS_C"/>
    <property type="match status" value="1"/>
</dbReference>
<dbReference type="Pfam" id="PF21089">
    <property type="entry name" value="PKS_DH_N"/>
    <property type="match status" value="1"/>
</dbReference>
<dbReference type="Gene3D" id="1.10.1200.10">
    <property type="entry name" value="ACP-like"/>
    <property type="match status" value="2"/>
</dbReference>
<dbReference type="SUPFAM" id="SSF52777">
    <property type="entry name" value="CoA-dependent acyltransferases"/>
    <property type="match status" value="2"/>
</dbReference>
<evidence type="ECO:0000256" key="10">
    <source>
        <dbReference type="SAM" id="MobiDB-lite"/>
    </source>
</evidence>
<dbReference type="Gene3D" id="3.40.50.150">
    <property type="entry name" value="Vaccinia Virus protein VP39"/>
    <property type="match status" value="1"/>
</dbReference>
<sequence length="3981" mass="439930">MNTSSSEPIAIVGSGCRFPGGSSSPARLWELLRAPRDVSSDIPEDRFSWKGFYHPDGSHHGTTNTKQAYFIEDGIRKFDAQFFNIPPAEADAIDPQQRLLLETVYEAIESAGMTLEDMQGTETAVFVGMMGCDYADVVLGDLECAPTYTGTGTARSIHSNRVSYFFDWHGPSMTIDTACSSSMMAIYLAVQALRNDDAPVAIAAGASLIIGPDNYVILSNLNMLAPDGRAKMWDAGANGYARGEGVGVVVLKRLSAALRDGDPIECIIREVCVNQDGRTQGITMPNELAQAALIRRTYERAGLDPNSPRDRPQYFEAHGTGTPAGDPKEAEAIAKAFFGVNDGSTDPNPMYVGSVKTVIGHTEGAAGIAGILKTSLALQHGLIAPNLLFDTLSPAVAVFTKQLRVPTSLIAWPAVPGGGPRRASVNSFGFGGSNGHAILESFVPVSQVAESDDPGEVSFSPFTFSAPSERALISTLTAFAEHLQNTPKLNMRDLAYTLQTRRSAFPFRTTFWAATTAQLVDKINERLQMSNSKETTPLSIRALSRPSGRVLGIFTGQGAQWVGMGMELVQRSSYARSIVVELQQSLEDLPEEDRPAWSLTEQLAAGSETSRLGEAAIAQPLCTAIQIMLVRLLRHAGIEFAAVVGHSSGEIAAAYAAGFLTSGQAIRIAYYRGLWAKLAKGPNEERGAMLAVGTSLERAEQLCSHPDFKGRITVAASNSPASVTLSGDKDAIDVAKLRLDEDKVFVRMLRVDTAYHSHHMIPSAQSYVQSLLSSGIQPIIPDESCPQWYSSVSPGQEPVQMTAAPGADYWAKNMVQTVLFAQAVKNAVSNAGPFDIAIEIGPHPALRGPFSQTAEASSEDPIPYSGCLMRGVGDIEAFANALGLVWSHIPPSTVTFDAFERIIAPHSASRTFIRGLPSYPWDHGRSYWFESRISSAHRYRKRAVHPLLGVEQENTTESEIKWRNFLRTKEIPWLKDHRIQGQPVFPAAGYTCMAWEAAMEISDDRPVQLFEIHNLEIGQAILFDENPIGMEIIFAVNDIQKVPEIPDTLHAKFTCHSCSSRDSNQLFLNAKGDLTITYGNPSFNALPASPFRPPNVIDTDPEEFYSSLSHLGYGYTKEFKSIVFLERKRNYSYGFFRMSPSDMIIHPATVDTAFQALLAAMSYPGDGALWSLHMPVSVRHVRLNPYVASLLSTKGLGDLVFEGTLVDRDSVQNEGNVQIYPRDMSNALLQLEGVRAKPFTPATSADDRKVFSKTIFDLLVLDGASITEGHRASAQEYELATLLERVAHFYLRRLHHSINQHDKDGAQFHHRCLLTFCEHIVNQVSSGQHPWAKPDWAKDTKEDILTVAEKYAHLIDLRIMHSVGENLISVVRGETTILQHLAKDNMLEEYYRYSLGFPVLNGWLARMVKQLVHRFPRMKILEIGAGTGGATKEILQSVGLKFTSYTYTDISPAFFDRAQDEFKEFSSKMEYRTLDIELDFTAQGYVEHSFDLVIASNVIHATKSLEESLRQVRGLLRPGGHLMLLEITDARPMRYGFLMGGLPGWWVGHNDGRKLGPTIKTVQWDEVLHKAGFSGVDALTPSVDPLPYPLSVMATQAVDQRITFLREPIFNLPPTEQFGDLLVVGGRSLQTSKLVRKICNVLSSKFRRIHSVGRLDTVDHVGLPVPTNIIYLGDLDEPTFNPATEPKFKGLKSLINAANNIVWVTSGCQGQEPYNNMSIGFGRSLIHEVPGMHLQFLNALALAEVDGLYVAELLLKLCALQTWAQQGQLEDLAWTSEPEIYLQDGKEYIPRVVHDLGRNNRYNSRRRPITKKVNSLLSPVELQIRGESYILSGGSHKPSIFQAVENLVTVTVVRSISAAVNVHLCGPIFVAYGMIQGTLEPVVLYTESNSSIVRAPQHQVFPCRFDTAWQGQLLEAVVWQLIADHILLQVPSRGTVLLYQPPKSLLSVLHLRVINLKVQIIELVNTPATSSEQIFVHPRTMEHHIVDALPRDLTVFADFSTGGIPVLFGRQVQACVPDRCAIIRWSDIFCSEVSTSAQTNADVLHSLFEKAMANAAELLSSGTRIYRMESVAPDGCSHQGVQNSYLKVVDWETNRDVMVPIETASAQTTFNSNKTYLLIGLTGDLGQSLCEWMIAHGARTIVLVSRKPRIAQEWLEMQSTKAAQVHVYSVDVTKRRSINELYQKLIRELPPVAGVVNAAMVLQDSLFSNTSVDMLKAVLMPKVDGSRHLSELFQDPGLDFFILFSSLSVVGGNSGQSSYTAANAYLTALADQRRSQGLPASVMDLGPVLGLGYITRAGQLTSDDIHAYGAYPISEQDFLEHFAEAVLASPVIHGANYEIISGIREVDPVVDDRVSWIHNPRLSHLLADRGRITAGPEERIRISVKEQLLDANTTQEAREMIQDAFTARLLVLLQLPAEGLDNQVPLIELGLDSLVAVEVRSWFMKNINVDIPVLKVLGGSTIPDIVDLALQQLPQDTIPKQARDEKVVMVTTPRRPETEEVSISSSTDTSAPMLTASATSDDYTEPSTSDNEDNSRFTPTSSPSAGDAACITELSLERQERMSFAQSRFWFVRHHLQDPTTFNITFCHRLEGNPHIEEMAQAFITLGVHHKGLRTCFFEGGPDGNQPMQGVMKESRLRLELRHITTGEEVNTEFSRLKHHVYDLESGDTMRAVLLTIDPQVHYLIVGYHHIAMDGVGFAGFLQELLQLQGQRRPPPIQHQYIYYSERQHEAYESGQMAHELEYWRKELANPPQPLPILPFAKTKFRRPLKAYQHYVSTFRLNPVLTARIKRRCRNFHVTSFHFYLTVLQTMLFRLLEMDDLCIGIAESNRTDKDLLRTMGVLVNPLAVRFSRDMDQSFGDAVRVTRGKAYSALEHATLPFDVLLTDLHIPRSAEYSPLFQVFFDFRTGVQERLVLGDCQVQRTHWDYGRTGYDINLDVMENTDGDAVVSLSVQKSLYSQEDADLLGRAFQNLVANFATSPAQRLPEGSLFANEDIEKAITIGSGHYIQFNWPNSISECINHHVAVVPDSISIQDDGNKNGITYRALGNRSNHITLFLRGLELPAGSRVSVIQEPGVDHICSMLATFQLGMVYVPVDLRQPLSRLRELLDDCQPSVILCHKATAELAESLSSEKTSIVNVSDISSSQDMKPASPVDPSLPAMILYTSGSTGKPKGIILSQATLCQHLEGMAKTLGLGKETILQQSAPTFDLAISQTLMALCTGCTLIVVPQSKRGDAFQITQLMVQEGITFTFATPSEYASWLRHGHEQLQYLKTWKFALSGGEILTPRLVDEFNSLCGCTPQIINVYGPAEITIASHCISVQNSSHDEVLSVGKPLPNYTTYIMDENMKPLPIGYPGEIYIGGCGVSIGYLNHAQLTHSKYIADPFISEEHSSRGWTRFHRTGDRGRLASDGSLHFEGRIGSDTIVKLRGIRIELEDIESTIVQQAKGIIEQAVVSVRGNPEFLIAHVVFSRERADLDRNYFLKGLQSSLALPQYMRPALIIELEQLPVNAHFKTDRSAVAELELPSINRIADTDQSQLLTDAEKALKGVWDEVLPIELINMIDAQPDQTFFEAGGNSLLLIKLQDLVRRRFSAVLSLEELYEASTLKLMAQRIENAHQDAKIDWGQETSTSTLTLVSIPTRTCKPRDNGAVVILTGATGSLGSRLLAQLMGDSRVSQIRCVAVRRQFESPGEPGKVSYYAGDLSKQYLGLPKNVFEQLSGEADVILHVGADRSFWDRYQAMRGPNVNSTRALVALAAPRRVRIHYISSGGVFSTHQGDMKDFPTPFPVPCSQLPPNDGSNGYLATKWASEKILENAAEQLSIPVTIHRPLHVAPKTMSDEHEEALAELRAINKKHNITIKSSNIRGHMDLVKADEVASNIVTTMFAPAGLTAPMDSAAAQLATNERYPVSYVHHQSSVRLTVEDLASIWEQSLGEKEGAKFLSGPEWIGFAKRVGFSYIVASQNFQIESGADEAPLVSQR</sequence>
<dbReference type="InterPro" id="IPR049551">
    <property type="entry name" value="PKS_DH_C"/>
</dbReference>
<dbReference type="Gene3D" id="3.40.366.10">
    <property type="entry name" value="Malonyl-Coenzyme A Acyl Carrier Protein, domain 2"/>
    <property type="match status" value="1"/>
</dbReference>
<dbReference type="Gene3D" id="3.40.47.10">
    <property type="match status" value="1"/>
</dbReference>
<dbReference type="Gene3D" id="3.30.300.30">
    <property type="match status" value="1"/>
</dbReference>
<dbReference type="SUPFAM" id="SSF56801">
    <property type="entry name" value="Acetyl-CoA synthetase-like"/>
    <property type="match status" value="1"/>
</dbReference>
<dbReference type="PROSITE" id="PS00012">
    <property type="entry name" value="PHOSPHOPANTETHEINE"/>
    <property type="match status" value="1"/>
</dbReference>
<dbReference type="GO" id="GO:0008168">
    <property type="term" value="F:methyltransferase activity"/>
    <property type="evidence" value="ECO:0007669"/>
    <property type="project" value="UniProtKB-KW"/>
</dbReference>
<dbReference type="InterPro" id="IPR014031">
    <property type="entry name" value="Ketoacyl_synth_C"/>
</dbReference>
<evidence type="ECO:0000313" key="14">
    <source>
        <dbReference type="EMBL" id="KAE8133672.1"/>
    </source>
</evidence>
<evidence type="ECO:0000256" key="5">
    <source>
        <dbReference type="ARBA" id="ARBA00022679"/>
    </source>
</evidence>
<evidence type="ECO:0000256" key="9">
    <source>
        <dbReference type="PROSITE-ProRule" id="PRU01363"/>
    </source>
</evidence>
<dbReference type="PANTHER" id="PTHR43775:SF20">
    <property type="entry name" value="HYBRID PKS-NRPS SYNTHETASE APDA"/>
    <property type="match status" value="1"/>
</dbReference>
<dbReference type="SMART" id="SM00822">
    <property type="entry name" value="PKS_KR"/>
    <property type="match status" value="1"/>
</dbReference>
<dbReference type="InterPro" id="IPR000873">
    <property type="entry name" value="AMP-dep_synth/lig_dom"/>
</dbReference>
<keyword evidence="3" id="KW-0436">Ligase</keyword>
<dbReference type="InterPro" id="IPR010071">
    <property type="entry name" value="AA_adenyl_dom"/>
</dbReference>
<dbReference type="InterPro" id="IPR042104">
    <property type="entry name" value="PKS_dehydratase_sf"/>
</dbReference>
<dbReference type="Pfam" id="PF08659">
    <property type="entry name" value="KR"/>
    <property type="match status" value="1"/>
</dbReference>
<dbReference type="Pfam" id="PF07993">
    <property type="entry name" value="NAD_binding_4"/>
    <property type="match status" value="1"/>
</dbReference>
<dbReference type="InterPro" id="IPR049552">
    <property type="entry name" value="PKS_DH_N"/>
</dbReference>
<dbReference type="InterPro" id="IPR020807">
    <property type="entry name" value="PKS_DH"/>
</dbReference>
<evidence type="ECO:0000256" key="2">
    <source>
        <dbReference type="ARBA" id="ARBA00022553"/>
    </source>
</evidence>
<dbReference type="OrthoDB" id="329835at2759"/>
<evidence type="ECO:0000259" key="12">
    <source>
        <dbReference type="PROSITE" id="PS52004"/>
    </source>
</evidence>
<dbReference type="SMART" id="SM00825">
    <property type="entry name" value="PKS_KS"/>
    <property type="match status" value="1"/>
</dbReference>
<dbReference type="Pfam" id="PF02801">
    <property type="entry name" value="Ketoacyl-synt_C"/>
    <property type="match status" value="1"/>
</dbReference>
<evidence type="ECO:0000256" key="6">
    <source>
        <dbReference type="ARBA" id="ARBA00022737"/>
    </source>
</evidence>
<dbReference type="Gene3D" id="3.10.129.110">
    <property type="entry name" value="Polyketide synthase dehydratase"/>
    <property type="match status" value="1"/>
</dbReference>
<dbReference type="InterPro" id="IPR016036">
    <property type="entry name" value="Malonyl_transacylase_ACP-bd"/>
</dbReference>
<dbReference type="Pfam" id="PF00698">
    <property type="entry name" value="Acyl_transf_1"/>
    <property type="match status" value="1"/>
</dbReference>
<dbReference type="NCBIfam" id="TIGR01733">
    <property type="entry name" value="AA-adenyl-dom"/>
    <property type="match status" value="1"/>
</dbReference>
<keyword evidence="15" id="KW-1185">Reference proteome</keyword>
<dbReference type="InterPro" id="IPR020806">
    <property type="entry name" value="PKS_PP-bd"/>
</dbReference>